<proteinExistence type="predicted"/>
<dbReference type="Ensembl" id="ENSLLET00000006695.1">
    <property type="protein sequence ID" value="ENSLLEP00000006425.1"/>
    <property type="gene ID" value="ENSLLEG00000004056.1"/>
</dbReference>
<keyword evidence="3" id="KW-0677">Repeat</keyword>
<dbReference type="InterPro" id="IPR001881">
    <property type="entry name" value="EGF-like_Ca-bd_dom"/>
</dbReference>
<keyword evidence="12" id="KW-1185">Reference proteome</keyword>
<dbReference type="InterPro" id="IPR000742">
    <property type="entry name" value="EGF"/>
</dbReference>
<protein>
    <submittedName>
        <fullName evidence="11">Epidermal growth factor</fullName>
    </submittedName>
</protein>
<dbReference type="Gene3D" id="2.120.10.30">
    <property type="entry name" value="TolB, C-terminal domain"/>
    <property type="match status" value="3"/>
</dbReference>
<reference evidence="11" key="2">
    <citation type="submission" date="2025-09" db="UniProtKB">
        <authorList>
            <consortium name="Ensembl"/>
        </authorList>
    </citation>
    <scope>IDENTIFICATION</scope>
</reference>
<feature type="repeat" description="LDL-receptor class B" evidence="7">
    <location>
        <begin position="710"/>
        <end position="752"/>
    </location>
</feature>
<dbReference type="Pfam" id="PF00008">
    <property type="entry name" value="EGF"/>
    <property type="match status" value="1"/>
</dbReference>
<evidence type="ECO:0000256" key="1">
    <source>
        <dbReference type="ARBA" id="ARBA00022536"/>
    </source>
</evidence>
<dbReference type="GO" id="GO:0042813">
    <property type="term" value="F:Wnt receptor activity"/>
    <property type="evidence" value="ECO:0007669"/>
    <property type="project" value="TreeGrafter"/>
</dbReference>
<dbReference type="InterPro" id="IPR049883">
    <property type="entry name" value="NOTCH1_EGF-like"/>
</dbReference>
<dbReference type="GO" id="GO:0043410">
    <property type="term" value="P:positive regulation of MAPK cascade"/>
    <property type="evidence" value="ECO:0007669"/>
    <property type="project" value="TreeGrafter"/>
</dbReference>
<evidence type="ECO:0000256" key="3">
    <source>
        <dbReference type="ARBA" id="ARBA00022737"/>
    </source>
</evidence>
<feature type="domain" description="EGF-like" evidence="10">
    <location>
        <begin position="852"/>
        <end position="890"/>
    </location>
</feature>
<dbReference type="SMART" id="SM00135">
    <property type="entry name" value="LY"/>
    <property type="match status" value="9"/>
</dbReference>
<dbReference type="InterPro" id="IPR018097">
    <property type="entry name" value="EGF_Ca-bd_CS"/>
</dbReference>
<name>A0A8C5M1I0_9ANUR</name>
<dbReference type="SUPFAM" id="SSF63825">
    <property type="entry name" value="YWTD domain"/>
    <property type="match status" value="2"/>
</dbReference>
<evidence type="ECO:0000256" key="4">
    <source>
        <dbReference type="ARBA" id="ARBA00023157"/>
    </source>
</evidence>
<dbReference type="SUPFAM" id="SSF57196">
    <property type="entry name" value="EGF/Laminin"/>
    <property type="match status" value="2"/>
</dbReference>
<feature type="repeat" description="LDL-receptor class B" evidence="7">
    <location>
        <begin position="666"/>
        <end position="709"/>
    </location>
</feature>
<dbReference type="PROSITE" id="PS01186">
    <property type="entry name" value="EGF_2"/>
    <property type="match status" value="4"/>
</dbReference>
<dbReference type="InterPro" id="IPR009030">
    <property type="entry name" value="Growth_fac_rcpt_cys_sf"/>
</dbReference>
<reference evidence="11" key="1">
    <citation type="submission" date="2025-08" db="UniProtKB">
        <authorList>
            <consortium name="Ensembl"/>
        </authorList>
    </citation>
    <scope>IDENTIFICATION</scope>
</reference>
<dbReference type="SMART" id="SM00181">
    <property type="entry name" value="EGF"/>
    <property type="match status" value="8"/>
</dbReference>
<keyword evidence="1 6" id="KW-0245">EGF-like domain</keyword>
<organism evidence="11 12">
    <name type="scientific">Leptobrachium leishanense</name>
    <name type="common">Leishan spiny toad</name>
    <dbReference type="NCBI Taxonomy" id="445787"/>
    <lineage>
        <taxon>Eukaryota</taxon>
        <taxon>Metazoa</taxon>
        <taxon>Chordata</taxon>
        <taxon>Craniata</taxon>
        <taxon>Vertebrata</taxon>
        <taxon>Euteleostomi</taxon>
        <taxon>Amphibia</taxon>
        <taxon>Batrachia</taxon>
        <taxon>Anura</taxon>
        <taxon>Pelobatoidea</taxon>
        <taxon>Megophryidae</taxon>
        <taxon>Leptobrachium</taxon>
    </lineage>
</organism>
<feature type="chain" id="PRO_5034105491" evidence="9">
    <location>
        <begin position="23"/>
        <end position="1104"/>
    </location>
</feature>
<dbReference type="OrthoDB" id="4062651at2759"/>
<dbReference type="GO" id="GO:0005886">
    <property type="term" value="C:plasma membrane"/>
    <property type="evidence" value="ECO:0007669"/>
    <property type="project" value="TreeGrafter"/>
</dbReference>
<dbReference type="GO" id="GO:0008083">
    <property type="term" value="F:growth factor activity"/>
    <property type="evidence" value="ECO:0007669"/>
    <property type="project" value="TreeGrafter"/>
</dbReference>
<dbReference type="Gene3D" id="2.10.25.10">
    <property type="entry name" value="Laminin"/>
    <property type="match status" value="7"/>
</dbReference>
<dbReference type="PANTHER" id="PTHR46513:SF5">
    <property type="entry name" value="PRO-EPIDERMAL GROWTH FACTOR"/>
    <property type="match status" value="1"/>
</dbReference>
<dbReference type="CDD" id="cd00054">
    <property type="entry name" value="EGF_CA"/>
    <property type="match status" value="2"/>
</dbReference>
<dbReference type="InterPro" id="IPR011042">
    <property type="entry name" value="6-blade_b-propeller_TolB-like"/>
</dbReference>
<evidence type="ECO:0000256" key="2">
    <source>
        <dbReference type="ARBA" id="ARBA00022729"/>
    </source>
</evidence>
<dbReference type="FunFam" id="2.10.25.10:FF:000038">
    <property type="entry name" value="Fibrillin 2"/>
    <property type="match status" value="2"/>
</dbReference>
<dbReference type="FunFam" id="2.10.25.10:FF:000037">
    <property type="entry name" value="Signal peptide, CUB domain and EGF-like domain-containing 2"/>
    <property type="match status" value="1"/>
</dbReference>
<evidence type="ECO:0000256" key="7">
    <source>
        <dbReference type="PROSITE-ProRule" id="PRU00461"/>
    </source>
</evidence>
<dbReference type="GO" id="GO:0017147">
    <property type="term" value="F:Wnt-protein binding"/>
    <property type="evidence" value="ECO:0007669"/>
    <property type="project" value="TreeGrafter"/>
</dbReference>
<evidence type="ECO:0000256" key="6">
    <source>
        <dbReference type="PROSITE-ProRule" id="PRU00076"/>
    </source>
</evidence>
<dbReference type="GO" id="GO:0005509">
    <property type="term" value="F:calcium ion binding"/>
    <property type="evidence" value="ECO:0007669"/>
    <property type="project" value="InterPro"/>
</dbReference>
<dbReference type="PROSITE" id="PS50026">
    <property type="entry name" value="EGF_3"/>
    <property type="match status" value="4"/>
</dbReference>
<dbReference type="GO" id="GO:0060070">
    <property type="term" value="P:canonical Wnt signaling pathway"/>
    <property type="evidence" value="ECO:0007669"/>
    <property type="project" value="TreeGrafter"/>
</dbReference>
<dbReference type="PANTHER" id="PTHR46513">
    <property type="entry name" value="VITELLOGENIN RECEPTOR-LIKE PROTEIN-RELATED-RELATED"/>
    <property type="match status" value="1"/>
</dbReference>
<dbReference type="SMART" id="SM00179">
    <property type="entry name" value="EGF_CA"/>
    <property type="match status" value="5"/>
</dbReference>
<feature type="signal peptide" evidence="9">
    <location>
        <begin position="1"/>
        <end position="22"/>
    </location>
</feature>
<accession>A0A8C5M1I0</accession>
<feature type="repeat" description="LDL-receptor class B" evidence="7">
    <location>
        <begin position="528"/>
        <end position="570"/>
    </location>
</feature>
<dbReference type="PROSITE" id="PS01187">
    <property type="entry name" value="EGF_CA"/>
    <property type="match status" value="2"/>
</dbReference>
<dbReference type="InterPro" id="IPR000152">
    <property type="entry name" value="EGF-type_Asp/Asn_hydroxyl_site"/>
</dbReference>
<dbReference type="FunFam" id="2.10.25.10:FF:000010">
    <property type="entry name" value="Pro-epidermal growth factor"/>
    <property type="match status" value="1"/>
</dbReference>
<feature type="transmembrane region" description="Helical" evidence="8">
    <location>
        <begin position="1054"/>
        <end position="1077"/>
    </location>
</feature>
<dbReference type="GeneTree" id="ENSGT00940000158366"/>
<dbReference type="CDD" id="cd00053">
    <property type="entry name" value="EGF"/>
    <property type="match status" value="1"/>
</dbReference>
<keyword evidence="5" id="KW-0325">Glycoprotein</keyword>
<feature type="disulfide bond" evidence="6">
    <location>
        <begin position="1006"/>
        <end position="1023"/>
    </location>
</feature>
<feature type="domain" description="EGF-like" evidence="10">
    <location>
        <begin position="891"/>
        <end position="932"/>
    </location>
</feature>
<dbReference type="Pfam" id="PF12662">
    <property type="entry name" value="cEGF"/>
    <property type="match status" value="2"/>
</dbReference>
<evidence type="ECO:0000256" key="8">
    <source>
        <dbReference type="SAM" id="Phobius"/>
    </source>
</evidence>
<feature type="disulfide bond" evidence="6">
    <location>
        <begin position="1025"/>
        <end position="1034"/>
    </location>
</feature>
<keyword evidence="8" id="KW-0472">Membrane</keyword>
<dbReference type="FunFam" id="2.120.10.30:FF:000241">
    <property type="entry name" value="Low-density lipoprotein receptor-related protein 6"/>
    <property type="match status" value="1"/>
</dbReference>
<keyword evidence="2 9" id="KW-0732">Signal</keyword>
<dbReference type="AlphaFoldDB" id="A0A8C5M1I0"/>
<feature type="domain" description="EGF-like" evidence="10">
    <location>
        <begin position="994"/>
        <end position="1035"/>
    </location>
</feature>
<comment type="caution">
    <text evidence="6">Lacks conserved residue(s) required for the propagation of feature annotation.</text>
</comment>
<evidence type="ECO:0000313" key="12">
    <source>
        <dbReference type="Proteomes" id="UP000694569"/>
    </source>
</evidence>
<dbReference type="PROSITE" id="PS00010">
    <property type="entry name" value="ASX_HYDROXYL"/>
    <property type="match status" value="2"/>
</dbReference>
<dbReference type="InterPro" id="IPR026823">
    <property type="entry name" value="cEGF"/>
</dbReference>
<dbReference type="Proteomes" id="UP000694569">
    <property type="component" value="Unplaced"/>
</dbReference>
<dbReference type="InterPro" id="IPR050778">
    <property type="entry name" value="Cueball_EGF_LRP_Nidogen"/>
</dbReference>
<evidence type="ECO:0000256" key="9">
    <source>
        <dbReference type="SAM" id="SignalP"/>
    </source>
</evidence>
<evidence type="ECO:0000313" key="11">
    <source>
        <dbReference type="Ensembl" id="ENSLLEP00000006425.1"/>
    </source>
</evidence>
<keyword evidence="8" id="KW-0812">Transmembrane</keyword>
<dbReference type="FunFam" id="2.10.25.10:FF:000254">
    <property type="entry name" value="Pro-epidermal growth factor"/>
    <property type="match status" value="1"/>
</dbReference>
<gene>
    <name evidence="11" type="primary">EGF</name>
</gene>
<evidence type="ECO:0000259" key="10">
    <source>
        <dbReference type="PROSITE" id="PS50026"/>
    </source>
</evidence>
<dbReference type="InterPro" id="IPR000033">
    <property type="entry name" value="LDLR_classB_rpt"/>
</dbReference>
<dbReference type="SUPFAM" id="SSF57184">
    <property type="entry name" value="Growth factor receptor domain"/>
    <property type="match status" value="2"/>
</dbReference>
<dbReference type="PROSITE" id="PS51120">
    <property type="entry name" value="LDLRB"/>
    <property type="match status" value="3"/>
</dbReference>
<dbReference type="FunFam" id="2.120.10.30:FF:000036">
    <property type="entry name" value="Pro-epidermal growth factor"/>
    <property type="match status" value="1"/>
</dbReference>
<dbReference type="Pfam" id="PF00058">
    <property type="entry name" value="Ldl_recept_b"/>
    <property type="match status" value="3"/>
</dbReference>
<dbReference type="PROSITE" id="PS00022">
    <property type="entry name" value="EGF_1"/>
    <property type="match status" value="1"/>
</dbReference>
<feature type="domain" description="EGF-like" evidence="10">
    <location>
        <begin position="933"/>
        <end position="971"/>
    </location>
</feature>
<keyword evidence="8" id="KW-1133">Transmembrane helix</keyword>
<dbReference type="GO" id="GO:0008284">
    <property type="term" value="P:positive regulation of cell population proliferation"/>
    <property type="evidence" value="ECO:0007669"/>
    <property type="project" value="TreeGrafter"/>
</dbReference>
<keyword evidence="4 6" id="KW-1015">Disulfide bond</keyword>
<dbReference type="Pfam" id="PF07645">
    <property type="entry name" value="EGF_CA"/>
    <property type="match status" value="2"/>
</dbReference>
<sequence length="1104" mass="123651">MFLLLTVLWPLILYIDLLHTEGMPQWDCQEGNHNLDNSRAPCNAPQPFAIFNNGKDIFSIDTDGTNHRKIVTNAGSSILLDFDHQEQRLYWLDRSKGFLQRMLLNGTKRERMRGTRRGIKGFTVDWMHKQIFWTNLQRGTIESTDTTGKTPQTILRGLFNPDFIAIDPVEGLLFWSSEGPLCTIRKVDLNGNNMTSVIDVKGEIKSIALDTIDKRIYWLMYDREAAESSIGSCTYNGDLAMIVKYIGITSRQSVSGLSLLSDHIYYSERKSGSIRRVNKYSGKDTTTITLKPSILEIGNIRLVPPEAYLSVSNFSDSSVSGICTVENNYCSRICEKTENAQQCKCMEGYTLSADGTNCEDINECALWNHGCTLGCENIPGSYYCTCPKGYILLPDSKSCHDEIPCSLNNLSCSHGCIHTSGGPRCYCPEGSVLTADGRTCKGCSSPDNGGCSQICLTSRPGNWECDCFPDYNLQMDKKRCLASGPQPFLIFANLHDIRRINFDGTKYECLLESEMGRVFALDYDPVENRIYFAHTALKEIESANIDGSGRERVISEDLIKPEGLAIDAINRKLYWTDMGHLIGFKYSLLKAGPLLLTFPRVGYQFLYIGFSFVPVGLITSGSLSCSQQERGRTCIEKSDLNGRNRKQIIQRDLQQPRGISVHPLAKKIFWTDIGTNPRIESSNLDGTGRMVLVSSDLVWPSGITVEFLTDKLYWCDAKRSAIESSNLDGSERQTLSQNEVGHPFDITVFEDHIWISDWLQTSITRIDKRNKNVVRLQGRMQRPSSIVVVHPLAKPAHWDEISQVKESKVGLNETTRYESFFHGPLSKDIYENGKKEDHWDREELTAEVVVTDESPCMEIHCHINAYCVLSEGGPKCQCLEGFTGNGQSCRDINECALHIASCDPIQAECINTDGGYLCKCKEGFQGNGIQCSDIDECSLGTHDCEEHSRCTNTVGNYTCACTIVLTGNILNSTESWTAVNTTMMSTNNSSGNTFSRECPPSHDGYCLSGGVCSYLIKLEDYSCNCLSGFVGERCQYDDLEWWAPRAMQIKMRNVTIAVSMTVLVLVLGLGSFGIYFYRHQMYQRKSLHKPEAPPDATMVPIRNE</sequence>
<evidence type="ECO:0000256" key="5">
    <source>
        <dbReference type="ARBA" id="ARBA00023180"/>
    </source>
</evidence>
<dbReference type="GO" id="GO:0007173">
    <property type="term" value="P:epidermal growth factor receptor signaling pathway"/>
    <property type="evidence" value="ECO:0007669"/>
    <property type="project" value="TreeGrafter"/>
</dbReference>